<organism evidence="2 3">
    <name type="scientific">Erythrobacter fulvus</name>
    <dbReference type="NCBI Taxonomy" id="2987523"/>
    <lineage>
        <taxon>Bacteria</taxon>
        <taxon>Pseudomonadati</taxon>
        <taxon>Pseudomonadota</taxon>
        <taxon>Alphaproteobacteria</taxon>
        <taxon>Sphingomonadales</taxon>
        <taxon>Erythrobacteraceae</taxon>
        <taxon>Erythrobacter/Porphyrobacter group</taxon>
        <taxon>Erythrobacter</taxon>
    </lineage>
</organism>
<reference evidence="2 3" key="1">
    <citation type="submission" date="2022-10" db="EMBL/GenBank/DDBJ databases">
        <title>Erythrobacter sp. sf7 Genome sequencing.</title>
        <authorList>
            <person name="Park S."/>
        </authorList>
    </citation>
    <scope>NUCLEOTIDE SEQUENCE [LARGE SCALE GENOMIC DNA]</scope>
    <source>
        <strain evidence="3">sf7</strain>
    </source>
</reference>
<keyword evidence="1" id="KW-0732">Signal</keyword>
<evidence type="ECO:0000313" key="3">
    <source>
        <dbReference type="Proteomes" id="UP001216558"/>
    </source>
</evidence>
<proteinExistence type="predicted"/>
<evidence type="ECO:0000256" key="1">
    <source>
        <dbReference type="SAM" id="SignalP"/>
    </source>
</evidence>
<accession>A0ABT5JRJ2</accession>
<dbReference type="Proteomes" id="UP001216558">
    <property type="component" value="Unassembled WGS sequence"/>
</dbReference>
<feature type="chain" id="PRO_5046704542" evidence="1">
    <location>
        <begin position="20"/>
        <end position="152"/>
    </location>
</feature>
<dbReference type="EMBL" id="JAQQXQ010000004">
    <property type="protein sequence ID" value="MDC8754182.1"/>
    <property type="molecule type" value="Genomic_DNA"/>
</dbReference>
<keyword evidence="3" id="KW-1185">Reference proteome</keyword>
<comment type="caution">
    <text evidence="2">The sequence shown here is derived from an EMBL/GenBank/DDBJ whole genome shotgun (WGS) entry which is preliminary data.</text>
</comment>
<feature type="signal peptide" evidence="1">
    <location>
        <begin position="1"/>
        <end position="19"/>
    </location>
</feature>
<gene>
    <name evidence="2" type="ORF">OIK40_05930</name>
</gene>
<dbReference type="RefSeq" id="WP_273677003.1">
    <property type="nucleotide sequence ID" value="NZ_JAQQXQ010000004.1"/>
</dbReference>
<sequence>MLKSLIACTVLLTTVPIAAQDRLSLICDGAFRGQFKDRGVGGAVVTPEGRVYSGGAASSQYGDVPTTALFELEDGTARLNLPQPPTCSICVGEKGWRDVKDLQVNEDKIEGRIRYGLFSGTKFMIDRRTGIMTGDNGFTGMCRAQDLAERKF</sequence>
<protein>
    <submittedName>
        <fullName evidence="2">Uncharacterized protein</fullName>
    </submittedName>
</protein>
<evidence type="ECO:0000313" key="2">
    <source>
        <dbReference type="EMBL" id="MDC8754182.1"/>
    </source>
</evidence>
<name>A0ABT5JRJ2_9SPHN</name>